<dbReference type="EMBL" id="AKHW03006231">
    <property type="protein sequence ID" value="KYO22810.1"/>
    <property type="molecule type" value="Genomic_DNA"/>
</dbReference>
<protein>
    <submittedName>
        <fullName evidence="2">Uncharacterized protein</fullName>
    </submittedName>
</protein>
<dbReference type="Proteomes" id="UP000050525">
    <property type="component" value="Unassembled WGS sequence"/>
</dbReference>
<organism evidence="2 3">
    <name type="scientific">Alligator mississippiensis</name>
    <name type="common">American alligator</name>
    <dbReference type="NCBI Taxonomy" id="8496"/>
    <lineage>
        <taxon>Eukaryota</taxon>
        <taxon>Metazoa</taxon>
        <taxon>Chordata</taxon>
        <taxon>Craniata</taxon>
        <taxon>Vertebrata</taxon>
        <taxon>Euteleostomi</taxon>
        <taxon>Archelosauria</taxon>
        <taxon>Archosauria</taxon>
        <taxon>Crocodylia</taxon>
        <taxon>Alligatoridae</taxon>
        <taxon>Alligatorinae</taxon>
        <taxon>Alligator</taxon>
    </lineage>
</organism>
<dbReference type="AlphaFoldDB" id="A0A151MEJ2"/>
<feature type="region of interest" description="Disordered" evidence="1">
    <location>
        <begin position="1"/>
        <end position="33"/>
    </location>
</feature>
<gene>
    <name evidence="2" type="ORF">Y1Q_0003290</name>
</gene>
<evidence type="ECO:0000313" key="3">
    <source>
        <dbReference type="Proteomes" id="UP000050525"/>
    </source>
</evidence>
<reference evidence="2 3" key="1">
    <citation type="journal article" date="2012" name="Genome Biol.">
        <title>Sequencing three crocodilian genomes to illuminate the evolution of archosaurs and amniotes.</title>
        <authorList>
            <person name="St John J.A."/>
            <person name="Braun E.L."/>
            <person name="Isberg S.R."/>
            <person name="Miles L.G."/>
            <person name="Chong A.Y."/>
            <person name="Gongora J."/>
            <person name="Dalzell P."/>
            <person name="Moran C."/>
            <person name="Bed'hom B."/>
            <person name="Abzhanov A."/>
            <person name="Burgess S.C."/>
            <person name="Cooksey A.M."/>
            <person name="Castoe T.A."/>
            <person name="Crawford N.G."/>
            <person name="Densmore L.D."/>
            <person name="Drew J.C."/>
            <person name="Edwards S.V."/>
            <person name="Faircloth B.C."/>
            <person name="Fujita M.K."/>
            <person name="Greenwold M.J."/>
            <person name="Hoffmann F.G."/>
            <person name="Howard J.M."/>
            <person name="Iguchi T."/>
            <person name="Janes D.E."/>
            <person name="Khan S.Y."/>
            <person name="Kohno S."/>
            <person name="de Koning A.J."/>
            <person name="Lance S.L."/>
            <person name="McCarthy F.M."/>
            <person name="McCormack J.E."/>
            <person name="Merchant M.E."/>
            <person name="Peterson D.G."/>
            <person name="Pollock D.D."/>
            <person name="Pourmand N."/>
            <person name="Raney B.J."/>
            <person name="Roessler K.A."/>
            <person name="Sanford J.R."/>
            <person name="Sawyer R.H."/>
            <person name="Schmidt C.J."/>
            <person name="Triplett E.W."/>
            <person name="Tuberville T.D."/>
            <person name="Venegas-Anaya M."/>
            <person name="Howard J.T."/>
            <person name="Jarvis E.D."/>
            <person name="Guillette L.J.Jr."/>
            <person name="Glenn T.C."/>
            <person name="Green R.E."/>
            <person name="Ray D.A."/>
        </authorList>
    </citation>
    <scope>NUCLEOTIDE SEQUENCE [LARGE SCALE GENOMIC DNA]</scope>
    <source>
        <strain evidence="2">KSC_2009_1</strain>
    </source>
</reference>
<sequence length="161" mass="17755">MPSQGLCNGAAAASDTAKGLQEATAKPPLPPAPQPLGPPCQLDWWQQLVQRDGDDKQWVNTFWLTQATFTDLLHQLWPHLECQDTGMCPALHTNTCLALELFSSKTCLALELLNLATPASLWYMGHLFSVGKATTGRLSWRCVVASRMCWWTLSSMSATPR</sequence>
<evidence type="ECO:0000313" key="2">
    <source>
        <dbReference type="EMBL" id="KYO22810.1"/>
    </source>
</evidence>
<comment type="caution">
    <text evidence="2">The sequence shown here is derived from an EMBL/GenBank/DDBJ whole genome shotgun (WGS) entry which is preliminary data.</text>
</comment>
<proteinExistence type="predicted"/>
<name>A0A151MEJ2_ALLMI</name>
<evidence type="ECO:0000256" key="1">
    <source>
        <dbReference type="SAM" id="MobiDB-lite"/>
    </source>
</evidence>
<keyword evidence="3" id="KW-1185">Reference proteome</keyword>
<accession>A0A151MEJ2</accession>